<feature type="transmembrane region" description="Helical" evidence="1">
    <location>
        <begin position="48"/>
        <end position="66"/>
    </location>
</feature>
<dbReference type="STRING" id="1188229.GlitD10_1423"/>
<dbReference type="EMBL" id="CP017675">
    <property type="protein sequence ID" value="APB33744.1"/>
    <property type="molecule type" value="Genomic_DNA"/>
</dbReference>
<keyword evidence="4" id="KW-1185">Reference proteome</keyword>
<sequence length="189" mass="20995">MTPTPGLTRTEVLVAMGLTAVGLLLVSRIWQFFDPLAQFTLVWRGEDVLWGIALGFLITLLSRVVYWLWPSYRDCTNYYLELVLTPLVWPDLLWLGLLPGLSEELLFRGVILAALAPAWVGLVVSSICFGVLHMGGWEQWPYGVWATCIGLILGVAVLASGNLLVAMVAHGLTNWISAGLWKWQNQQVT</sequence>
<name>A0A1J0ACV5_9CYAN</name>
<feature type="transmembrane region" description="Helical" evidence="1">
    <location>
        <begin position="12"/>
        <end position="33"/>
    </location>
</feature>
<dbReference type="AlphaFoldDB" id="A0A1J0ACV5"/>
<evidence type="ECO:0000259" key="2">
    <source>
        <dbReference type="Pfam" id="PF02517"/>
    </source>
</evidence>
<keyword evidence="1" id="KW-1133">Transmembrane helix</keyword>
<feature type="transmembrane region" description="Helical" evidence="1">
    <location>
        <begin position="144"/>
        <end position="169"/>
    </location>
</feature>
<feature type="transmembrane region" description="Helical" evidence="1">
    <location>
        <begin position="109"/>
        <end position="132"/>
    </location>
</feature>
<dbReference type="GO" id="GO:0004175">
    <property type="term" value="F:endopeptidase activity"/>
    <property type="evidence" value="ECO:0007669"/>
    <property type="project" value="UniProtKB-ARBA"/>
</dbReference>
<keyword evidence="1" id="KW-0472">Membrane</keyword>
<feature type="transmembrane region" description="Helical" evidence="1">
    <location>
        <begin position="78"/>
        <end position="97"/>
    </location>
</feature>
<proteinExistence type="predicted"/>
<evidence type="ECO:0000256" key="1">
    <source>
        <dbReference type="SAM" id="Phobius"/>
    </source>
</evidence>
<keyword evidence="1" id="KW-0812">Transmembrane</keyword>
<gene>
    <name evidence="3" type="ORF">GlitD10_1423</name>
</gene>
<dbReference type="OrthoDB" id="571316at2"/>
<evidence type="ECO:0000313" key="3">
    <source>
        <dbReference type="EMBL" id="APB33744.1"/>
    </source>
</evidence>
<reference evidence="3 4" key="1">
    <citation type="submission" date="2016-10" db="EMBL/GenBank/DDBJ databases">
        <title>Description of Gloeomargarita lithophora gen. nov., sp. nov., a thylakoid-bearing basal-branching cyanobacterium with intracellular carbonates, and proposal for Gloeomargaritales ord. nov.</title>
        <authorList>
            <person name="Moreira D."/>
            <person name="Tavera R."/>
            <person name="Benzerara K."/>
            <person name="Skouri-Panet F."/>
            <person name="Couradeau E."/>
            <person name="Gerard E."/>
            <person name="Loussert C."/>
            <person name="Novelo E."/>
            <person name="Zivanovic Y."/>
            <person name="Lopez-Garcia P."/>
        </authorList>
    </citation>
    <scope>NUCLEOTIDE SEQUENCE [LARGE SCALE GENOMIC DNA]</scope>
    <source>
        <strain evidence="3 4">D10</strain>
    </source>
</reference>
<dbReference type="PANTHER" id="PTHR43592:SF7">
    <property type="entry name" value="CAAX AMINO TERMINAL PROTEASE FAMILY PROTEIN"/>
    <property type="match status" value="1"/>
</dbReference>
<protein>
    <submittedName>
        <fullName evidence="3">Abortive infection protein</fullName>
    </submittedName>
</protein>
<dbReference type="RefSeq" id="WP_071454284.1">
    <property type="nucleotide sequence ID" value="NZ_CP017675.1"/>
</dbReference>
<accession>A0A1J0ACV5</accession>
<dbReference type="KEGG" id="glt:GlitD10_1423"/>
<dbReference type="PANTHER" id="PTHR43592">
    <property type="entry name" value="CAAX AMINO TERMINAL PROTEASE"/>
    <property type="match status" value="1"/>
</dbReference>
<dbReference type="InterPro" id="IPR003675">
    <property type="entry name" value="Rce1/LyrA-like_dom"/>
</dbReference>
<dbReference type="GO" id="GO:0080120">
    <property type="term" value="P:CAAX-box protein maturation"/>
    <property type="evidence" value="ECO:0007669"/>
    <property type="project" value="UniProtKB-ARBA"/>
</dbReference>
<dbReference type="Proteomes" id="UP000180235">
    <property type="component" value="Chromosome"/>
</dbReference>
<feature type="domain" description="CAAX prenyl protease 2/Lysostaphin resistance protein A-like" evidence="2">
    <location>
        <begin position="88"/>
        <end position="176"/>
    </location>
</feature>
<dbReference type="Pfam" id="PF02517">
    <property type="entry name" value="Rce1-like"/>
    <property type="match status" value="1"/>
</dbReference>
<evidence type="ECO:0000313" key="4">
    <source>
        <dbReference type="Proteomes" id="UP000180235"/>
    </source>
</evidence>
<organism evidence="3 4">
    <name type="scientific">Gloeomargarita lithophora Alchichica-D10</name>
    <dbReference type="NCBI Taxonomy" id="1188229"/>
    <lineage>
        <taxon>Bacteria</taxon>
        <taxon>Bacillati</taxon>
        <taxon>Cyanobacteriota</taxon>
        <taxon>Cyanophyceae</taxon>
        <taxon>Gloeomargaritales</taxon>
        <taxon>Gloeomargaritaceae</taxon>
        <taxon>Gloeomargarita</taxon>
    </lineage>
</organism>